<dbReference type="SUPFAM" id="SSF48613">
    <property type="entry name" value="Heme oxygenase-like"/>
    <property type="match status" value="1"/>
</dbReference>
<dbReference type="CDD" id="cd19166">
    <property type="entry name" value="HemeO-bac"/>
    <property type="match status" value="1"/>
</dbReference>
<dbReference type="EMBL" id="JAQPZS010000009">
    <property type="protein sequence ID" value="MEJ6496592.1"/>
    <property type="molecule type" value="Genomic_DNA"/>
</dbReference>
<protein>
    <submittedName>
        <fullName evidence="1">Biliverdin-producing heme oxygenase</fullName>
    </submittedName>
</protein>
<proteinExistence type="predicted"/>
<accession>A0ABU8SU74</accession>
<dbReference type="Pfam" id="PF01126">
    <property type="entry name" value="Heme_oxygenase"/>
    <property type="match status" value="1"/>
</dbReference>
<dbReference type="Gene3D" id="1.20.910.10">
    <property type="entry name" value="Heme oxygenase-like"/>
    <property type="match status" value="1"/>
</dbReference>
<comment type="caution">
    <text evidence="1">The sequence shown here is derived from an EMBL/GenBank/DDBJ whole genome shotgun (WGS) entry which is preliminary data.</text>
</comment>
<dbReference type="RefSeq" id="WP_187489363.1">
    <property type="nucleotide sequence ID" value="NZ_JAQPZS010000009.1"/>
</dbReference>
<name>A0ABU8SU74_9GAMM</name>
<organism evidence="1 2">
    <name type="scientific">Pseudoalteromonas lipolytica</name>
    <dbReference type="NCBI Taxonomy" id="570156"/>
    <lineage>
        <taxon>Bacteria</taxon>
        <taxon>Pseudomonadati</taxon>
        <taxon>Pseudomonadota</taxon>
        <taxon>Gammaproteobacteria</taxon>
        <taxon>Alteromonadales</taxon>
        <taxon>Pseudoalteromonadaceae</taxon>
        <taxon>Pseudoalteromonas</taxon>
    </lineage>
</organism>
<dbReference type="InterPro" id="IPR016084">
    <property type="entry name" value="Haem_Oase-like_multi-hlx"/>
</dbReference>
<gene>
    <name evidence="1" type="ORF">PQI24_11140</name>
</gene>
<keyword evidence="2" id="KW-1185">Reference proteome</keyword>
<reference evidence="1 2" key="1">
    <citation type="submission" date="2023-01" db="EMBL/GenBank/DDBJ databases">
        <title>Trichodesmium-associated heterotrophic epibiont bacteria.</title>
        <authorList>
            <person name="Cleveland C.S."/>
            <person name="Webb E.A."/>
        </authorList>
    </citation>
    <scope>NUCLEOTIDE SEQUENCE [LARGE SCALE GENOMIC DNA]</scope>
    <source>
        <strain evidence="1 2">USCH2</strain>
    </source>
</reference>
<sequence length="201" mass="22789">MSSLDMETIKENTLTAQFKAETTSIHDGLDKAIMTKRPFSNIERYALFLQVQLAFHITVAPLYHDKRFQDCIAGLAGMQRLDAVYDDLCDLSFKQQADEIRKQYADKHTFSFEQGLAWLYVVEGSNLGAEYLLKAAKRIDLSETFGARHLAPAEQGRGAAWQQFSNSINKIELDDLQRKNALIAAQQAFSFVRELVDKTFA</sequence>
<dbReference type="Proteomes" id="UP001377972">
    <property type="component" value="Unassembled WGS sequence"/>
</dbReference>
<evidence type="ECO:0000313" key="2">
    <source>
        <dbReference type="Proteomes" id="UP001377972"/>
    </source>
</evidence>
<dbReference type="InterPro" id="IPR016053">
    <property type="entry name" value="Haem_Oase-like"/>
</dbReference>
<evidence type="ECO:0000313" key="1">
    <source>
        <dbReference type="EMBL" id="MEJ6496592.1"/>
    </source>
</evidence>